<keyword evidence="2" id="KW-1133">Transmembrane helix</keyword>
<evidence type="ECO:0000256" key="1">
    <source>
        <dbReference type="ARBA" id="ARBA00009746"/>
    </source>
</evidence>
<protein>
    <submittedName>
        <fullName evidence="3">Uncharacterized protein</fullName>
    </submittedName>
</protein>
<dbReference type="GeneID" id="41604366"/>
<gene>
    <name evidence="3" type="ORF">MSSIH_0407</name>
</gene>
<accession>A0A0E3PCB7</accession>
<feature type="transmembrane region" description="Helical" evidence="2">
    <location>
        <begin position="7"/>
        <end position="25"/>
    </location>
</feature>
<proteinExistence type="inferred from homology"/>
<sequence>MSKINKEIAIFIVFLILVALWGLFVKVPVEETKTSDPESQVSGMTIQFKDGISESEVRTILQNCNMTRNYRMTYDNSSEDYYIMADKDNWSDIRRELVDEMKETNKKNWTVSTPAHVIRKEDYYVLPISGQAIQDEKFLAILDKYDIGVEKFLWCDIRFLYSDGPLTYWIPKEDAIRIKNELEQNDNIFSIRFDYLFPPFDPTT</sequence>
<keyword evidence="2" id="KW-0812">Transmembrane</keyword>
<dbReference type="HOGENOM" id="CLU_106567_0_0_2"/>
<dbReference type="Pfam" id="PF05727">
    <property type="entry name" value="UPF0228"/>
    <property type="match status" value="1"/>
</dbReference>
<dbReference type="AlphaFoldDB" id="A0A0E3PCB7"/>
<name>A0A0E3PCB7_9EURY</name>
<keyword evidence="2" id="KW-0472">Membrane</keyword>
<dbReference type="PATRIC" id="fig|1434119.4.peg.520"/>
<dbReference type="RefSeq" id="WP_148704767.1">
    <property type="nucleotide sequence ID" value="NZ_CP009507.1"/>
</dbReference>
<evidence type="ECO:0000256" key="2">
    <source>
        <dbReference type="SAM" id="Phobius"/>
    </source>
</evidence>
<comment type="similarity">
    <text evidence="1">Belongs to the UPF0228 family.</text>
</comment>
<dbReference type="EMBL" id="CP009507">
    <property type="protein sequence ID" value="AKB31097.1"/>
    <property type="molecule type" value="Genomic_DNA"/>
</dbReference>
<organism evidence="3 4">
    <name type="scientific">Methanosarcina siciliae HI350</name>
    <dbReference type="NCBI Taxonomy" id="1434119"/>
    <lineage>
        <taxon>Archaea</taxon>
        <taxon>Methanobacteriati</taxon>
        <taxon>Methanobacteriota</taxon>
        <taxon>Stenosarchaea group</taxon>
        <taxon>Methanomicrobia</taxon>
        <taxon>Methanosarcinales</taxon>
        <taxon>Methanosarcinaceae</taxon>
        <taxon>Methanosarcina</taxon>
    </lineage>
</organism>
<evidence type="ECO:0000313" key="4">
    <source>
        <dbReference type="Proteomes" id="UP000033092"/>
    </source>
</evidence>
<dbReference type="InterPro" id="IPR008887">
    <property type="entry name" value="UPF0228"/>
</dbReference>
<reference evidence="3 4" key="1">
    <citation type="submission" date="2014-07" db="EMBL/GenBank/DDBJ databases">
        <title>Methanogenic archaea and the global carbon cycle.</title>
        <authorList>
            <person name="Henriksen J.R."/>
            <person name="Luke J."/>
            <person name="Reinhart S."/>
            <person name="Benedict M.N."/>
            <person name="Youngblut N.D."/>
            <person name="Metcalf M.E."/>
            <person name="Whitaker R.J."/>
            <person name="Metcalf W.W."/>
        </authorList>
    </citation>
    <scope>NUCLEOTIDE SEQUENCE [LARGE SCALE GENOMIC DNA]</scope>
    <source>
        <strain evidence="3 4">HI350</strain>
    </source>
</reference>
<dbReference type="Proteomes" id="UP000033092">
    <property type="component" value="Chromosome"/>
</dbReference>
<evidence type="ECO:0000313" key="3">
    <source>
        <dbReference type="EMBL" id="AKB31097.1"/>
    </source>
</evidence>
<dbReference type="KEGG" id="msz:MSSIH_0407"/>